<dbReference type="VEuPathDB" id="FungiDB:AeMF1_015303"/>
<feature type="compositionally biased region" description="Polar residues" evidence="1">
    <location>
        <begin position="100"/>
        <end position="118"/>
    </location>
</feature>
<reference evidence="2 3" key="1">
    <citation type="submission" date="2019-07" db="EMBL/GenBank/DDBJ databases">
        <title>Genomics analysis of Aphanomyces spp. identifies a new class of oomycete effector associated with host adaptation.</title>
        <authorList>
            <person name="Gaulin E."/>
        </authorList>
    </citation>
    <scope>NUCLEOTIDE SEQUENCE [LARGE SCALE GENOMIC DNA]</scope>
    <source>
        <strain evidence="2 3">ATCC 201684</strain>
    </source>
</reference>
<accession>A0A6G0W5R9</accession>
<keyword evidence="3" id="KW-1185">Reference proteome</keyword>
<evidence type="ECO:0000313" key="2">
    <source>
        <dbReference type="EMBL" id="KAF0721810.1"/>
    </source>
</evidence>
<dbReference type="AlphaFoldDB" id="A0A6G0W5R9"/>
<feature type="region of interest" description="Disordered" evidence="1">
    <location>
        <begin position="471"/>
        <end position="490"/>
    </location>
</feature>
<organism evidence="2 3">
    <name type="scientific">Aphanomyces euteiches</name>
    <dbReference type="NCBI Taxonomy" id="100861"/>
    <lineage>
        <taxon>Eukaryota</taxon>
        <taxon>Sar</taxon>
        <taxon>Stramenopiles</taxon>
        <taxon>Oomycota</taxon>
        <taxon>Saprolegniomycetes</taxon>
        <taxon>Saprolegniales</taxon>
        <taxon>Verrucalvaceae</taxon>
        <taxon>Aphanomyces</taxon>
    </lineage>
</organism>
<sequence length="567" mass="62781">MATAAPPAINLAKANPAKHDQTAKLANEPTGELADVDMAPAGPAKSAPTPQPTAKAKEPGQTQTGSKDSTSTSSHSDATGSISMQQENPKIQKNMHKCTQKTNTNAKPDDNNASQGYADTTPPSSTSNPTREPNTNAQANAPAEQATANTNPWQSGSSLADKLSKKKSRTMRTVLPNEEDTQRLFELAKAARTDKAKRLEHFEFIKAVNLKLGWDMMCDTPLIIPVPEDLRATRLEVAECINTEQTDPIVLEMIRQRTVGKVHFQQYRRRVVLWLKDEGTKKQLQQCTFNIMGHKCKPRSKAPLDDSYYIDIVGMGYSPGYIEVYTKFVEKGLNPIHITPKDVDASSSVCNEDIRIYFASKDIPEQLQMGPDKRPIQQLIFNLHKYLVKGRNDNTQRVGRFHDASDYCLDLDSDNTSDEDNSEASQHSETSQGEAPIEKSTESQHSLQESTPKEKLTEDISNAGSEYIVVGRKRKANKSPTLATDQASTSTTWHSPNLFELLEDMQPSVIINPPDNTIDTTLTRCPLLNMSYKKVSVDRFDAKITQRLKKATTLDGRPAKIGVNQDD</sequence>
<name>A0A6G0W5R9_9STRA</name>
<dbReference type="EMBL" id="VJMJ01000363">
    <property type="protein sequence ID" value="KAF0721810.1"/>
    <property type="molecule type" value="Genomic_DNA"/>
</dbReference>
<dbReference type="VEuPathDB" id="FungiDB:AeMF1_015304"/>
<protein>
    <submittedName>
        <fullName evidence="2">Uncharacterized protein</fullName>
    </submittedName>
</protein>
<feature type="region of interest" description="Disordered" evidence="1">
    <location>
        <begin position="412"/>
        <end position="460"/>
    </location>
</feature>
<gene>
    <name evidence="2" type="ORF">Ae201684_018876</name>
</gene>
<evidence type="ECO:0000313" key="3">
    <source>
        <dbReference type="Proteomes" id="UP000481153"/>
    </source>
</evidence>
<feature type="compositionally biased region" description="Acidic residues" evidence="1">
    <location>
        <begin position="412"/>
        <end position="422"/>
    </location>
</feature>
<evidence type="ECO:0000256" key="1">
    <source>
        <dbReference type="SAM" id="MobiDB-lite"/>
    </source>
</evidence>
<proteinExistence type="predicted"/>
<comment type="caution">
    <text evidence="2">The sequence shown here is derived from an EMBL/GenBank/DDBJ whole genome shotgun (WGS) entry which is preliminary data.</text>
</comment>
<dbReference type="Proteomes" id="UP000481153">
    <property type="component" value="Unassembled WGS sequence"/>
</dbReference>
<feature type="compositionally biased region" description="Low complexity" evidence="1">
    <location>
        <begin position="61"/>
        <end position="83"/>
    </location>
</feature>
<feature type="compositionally biased region" description="Low complexity" evidence="1">
    <location>
        <begin position="120"/>
        <end position="161"/>
    </location>
</feature>
<feature type="compositionally biased region" description="Polar residues" evidence="1">
    <location>
        <begin position="424"/>
        <end position="433"/>
    </location>
</feature>
<feature type="compositionally biased region" description="Polar residues" evidence="1">
    <location>
        <begin position="478"/>
        <end position="490"/>
    </location>
</feature>
<feature type="region of interest" description="Disordered" evidence="1">
    <location>
        <begin position="1"/>
        <end position="171"/>
    </location>
</feature>